<gene>
    <name evidence="1" type="ORF">GCM10011444_14610</name>
</gene>
<accession>A0ABQ2BXD4</accession>
<keyword evidence="2" id="KW-1185">Reference proteome</keyword>
<dbReference type="EMBL" id="BMDQ01000001">
    <property type="protein sequence ID" value="GGI57152.1"/>
    <property type="molecule type" value="Genomic_DNA"/>
</dbReference>
<protein>
    <recommendedName>
        <fullName evidence="3">Lipoprotein</fullName>
    </recommendedName>
</protein>
<dbReference type="PROSITE" id="PS51257">
    <property type="entry name" value="PROKAR_LIPOPROTEIN"/>
    <property type="match status" value="1"/>
</dbReference>
<name>A0ABQ2BXD4_9FLAO</name>
<evidence type="ECO:0008006" key="3">
    <source>
        <dbReference type="Google" id="ProtNLM"/>
    </source>
</evidence>
<comment type="caution">
    <text evidence="1">The sequence shown here is derived from an EMBL/GenBank/DDBJ whole genome shotgun (WGS) entry which is preliminary data.</text>
</comment>
<sequence length="264" mass="31132">MKMIKTKFIVLLASCLIVSCNSEEIEVELVDKKLFYSAIFNKPKGKELTRIDTIQSVYSRYLSETDWKKSLNEIEFKIKNKTENKIFLVNRKTIINQAYKDELDTYSEKFDSDIYFEVKDSLGRKLSWTGSLHWINNGTIPHNDIKKYKEQFQKLNSAIENTIYNNFDDEKRLKNFEILNPGETITIKANLSLPIPIDYNNILDYNTALPMYKNNIYRLRLHYLVNKKDIENSLPKHILDSLKRENIIIRDIQFSSKEIQVSPN</sequence>
<evidence type="ECO:0000313" key="2">
    <source>
        <dbReference type="Proteomes" id="UP000624701"/>
    </source>
</evidence>
<dbReference type="Proteomes" id="UP000624701">
    <property type="component" value="Unassembled WGS sequence"/>
</dbReference>
<proteinExistence type="predicted"/>
<evidence type="ECO:0000313" key="1">
    <source>
        <dbReference type="EMBL" id="GGI57152.1"/>
    </source>
</evidence>
<organism evidence="1 2">
    <name type="scientific">Winogradskyella haliclonae</name>
    <dbReference type="NCBI Taxonomy" id="2048558"/>
    <lineage>
        <taxon>Bacteria</taxon>
        <taxon>Pseudomonadati</taxon>
        <taxon>Bacteroidota</taxon>
        <taxon>Flavobacteriia</taxon>
        <taxon>Flavobacteriales</taxon>
        <taxon>Flavobacteriaceae</taxon>
        <taxon>Winogradskyella</taxon>
    </lineage>
</organism>
<reference evidence="2" key="1">
    <citation type="journal article" date="2019" name="Int. J. Syst. Evol. Microbiol.">
        <title>The Global Catalogue of Microorganisms (GCM) 10K type strain sequencing project: providing services to taxonomists for standard genome sequencing and annotation.</title>
        <authorList>
            <consortium name="The Broad Institute Genomics Platform"/>
            <consortium name="The Broad Institute Genome Sequencing Center for Infectious Disease"/>
            <person name="Wu L."/>
            <person name="Ma J."/>
        </authorList>
    </citation>
    <scope>NUCLEOTIDE SEQUENCE [LARGE SCALE GENOMIC DNA]</scope>
    <source>
        <strain evidence="2">CCM 8681</strain>
    </source>
</reference>